<name>D6SNR7_9BACT</name>
<proteinExistence type="predicted"/>
<reference evidence="1" key="1">
    <citation type="submission" date="2010-05" db="EMBL/GenBank/DDBJ databases">
        <title>The draft genome of Desulfonatronospira thiodismutans ASO3-1.</title>
        <authorList>
            <consortium name="US DOE Joint Genome Institute (JGI-PGF)"/>
            <person name="Lucas S."/>
            <person name="Copeland A."/>
            <person name="Lapidus A."/>
            <person name="Cheng J.-F."/>
            <person name="Bruce D."/>
            <person name="Goodwin L."/>
            <person name="Pitluck S."/>
            <person name="Chertkov O."/>
            <person name="Brettin T."/>
            <person name="Detter J.C."/>
            <person name="Han C."/>
            <person name="Land M.L."/>
            <person name="Hauser L."/>
            <person name="Kyrpides N."/>
            <person name="Mikhailova N."/>
            <person name="Muyzer G."/>
            <person name="Woyke T."/>
        </authorList>
    </citation>
    <scope>NUCLEOTIDE SEQUENCE [LARGE SCALE GENOMIC DNA]</scope>
    <source>
        <strain evidence="1">ASO3-1</strain>
    </source>
</reference>
<dbReference type="InterPro" id="IPR013399">
    <property type="entry name" value="CRISPR-assoc_prot_Csy3"/>
</dbReference>
<dbReference type="Pfam" id="PF09615">
    <property type="entry name" value="Cas_Csy3"/>
    <property type="match status" value="1"/>
</dbReference>
<evidence type="ECO:0000313" key="2">
    <source>
        <dbReference type="Proteomes" id="UP000005496"/>
    </source>
</evidence>
<dbReference type="EMBL" id="ACJN02000002">
    <property type="protein sequence ID" value="EFI34393.1"/>
    <property type="molecule type" value="Genomic_DNA"/>
</dbReference>
<dbReference type="AlphaFoldDB" id="D6SNR7"/>
<dbReference type="NCBIfam" id="TIGR02566">
    <property type="entry name" value="cas_Csy3"/>
    <property type="match status" value="1"/>
</dbReference>
<dbReference type="Proteomes" id="UP000005496">
    <property type="component" value="Unassembled WGS sequence"/>
</dbReference>
<evidence type="ECO:0000313" key="1">
    <source>
        <dbReference type="EMBL" id="EFI34393.1"/>
    </source>
</evidence>
<dbReference type="OrthoDB" id="240864at2"/>
<accession>D6SNR7</accession>
<comment type="caution">
    <text evidence="1">The sequence shown here is derived from an EMBL/GenBank/DDBJ whole genome shotgun (WGS) entry which is preliminary data.</text>
</comment>
<keyword evidence="2" id="KW-1185">Reference proteome</keyword>
<gene>
    <name evidence="1" type="ORF">Dthio_PD1746</name>
</gene>
<dbReference type="eggNOG" id="ENOG502Z7PG">
    <property type="taxonomic scope" value="Bacteria"/>
</dbReference>
<sequence length="354" mass="39332">MSIGNLPKLLSFQRGVAVSDGLMYNYTSKPQNGYSKVRVVRHGIRGTQNVSDASKEKLYQVQVTESAKTEANAEGLVIRFSFGLLPLKNLLFSSSEKSFSDHCQAFAERFGGSEELMEISCRYARNVLNGRWFYRNSELESGRQITVKFLPPGSETKDLPEADGVTVQSATSLGFRNDYTADEKKLGAEICKCLKGESKTRFHVEGVIKFGMKGVFEVFPSQNYVSSKPKGFARPLYKVGVVDSRELSDILKDSDPSSFRADMISMGHAALRDQKIGNALRVIDTWYERGDDMTPIAVEPNGASLKDNHYYRKKNGSAFVLMKKIDEMQPGNGELNKDAMFLLATMIRGGVFSG</sequence>
<organism evidence="1 2">
    <name type="scientific">Desulfonatronospira thiodismutans ASO3-1</name>
    <dbReference type="NCBI Taxonomy" id="555779"/>
    <lineage>
        <taxon>Bacteria</taxon>
        <taxon>Pseudomonadati</taxon>
        <taxon>Thermodesulfobacteriota</taxon>
        <taxon>Desulfovibrionia</taxon>
        <taxon>Desulfovibrionales</taxon>
        <taxon>Desulfonatronovibrionaceae</taxon>
        <taxon>Desulfonatronospira</taxon>
    </lineage>
</organism>
<dbReference type="RefSeq" id="WP_008869719.1">
    <property type="nucleotide sequence ID" value="NZ_ACJN02000002.1"/>
</dbReference>
<protein>
    <submittedName>
        <fullName evidence="1">CRISPR-associated protein, Csy3 family</fullName>
    </submittedName>
</protein>